<reference evidence="2" key="1">
    <citation type="submission" date="2017-12" db="EMBL/GenBank/DDBJ databases">
        <title>Draft genome sequence of Telmatospirillum siberiense 26-4b1T, an acidotolerant peatland alphaproteobacterium potentially involved in sulfur cycling.</title>
        <authorList>
            <person name="Hausmann B."/>
            <person name="Pjevac P."/>
            <person name="Schreck K."/>
            <person name="Herbold C.W."/>
            <person name="Daims H."/>
            <person name="Wagner M."/>
            <person name="Pester M."/>
            <person name="Loy A."/>
        </authorList>
    </citation>
    <scope>NUCLEOTIDE SEQUENCE [LARGE SCALE GENOMIC DNA]</scope>
    <source>
        <strain evidence="2">26-4b1</strain>
    </source>
</reference>
<comment type="caution">
    <text evidence="1">The sequence shown here is derived from an EMBL/GenBank/DDBJ whole genome shotgun (WGS) entry which is preliminary data.</text>
</comment>
<accession>A0A2N3PXQ1</accession>
<evidence type="ECO:0000313" key="2">
    <source>
        <dbReference type="Proteomes" id="UP000233293"/>
    </source>
</evidence>
<dbReference type="EMBL" id="PIUM01000006">
    <property type="protein sequence ID" value="PKU25190.1"/>
    <property type="molecule type" value="Genomic_DNA"/>
</dbReference>
<protein>
    <submittedName>
        <fullName evidence="1">GxxExxY protein</fullName>
    </submittedName>
</protein>
<dbReference type="Proteomes" id="UP000233293">
    <property type="component" value="Unassembled WGS sequence"/>
</dbReference>
<dbReference type="RefSeq" id="WP_101250117.1">
    <property type="nucleotide sequence ID" value="NZ_PIUM01000006.1"/>
</dbReference>
<organism evidence="1 2">
    <name type="scientific">Telmatospirillum siberiense</name>
    <dbReference type="NCBI Taxonomy" id="382514"/>
    <lineage>
        <taxon>Bacteria</taxon>
        <taxon>Pseudomonadati</taxon>
        <taxon>Pseudomonadota</taxon>
        <taxon>Alphaproteobacteria</taxon>
        <taxon>Rhodospirillales</taxon>
        <taxon>Rhodospirillaceae</taxon>
        <taxon>Telmatospirillum</taxon>
    </lineage>
</organism>
<name>A0A2N3PXQ1_9PROT</name>
<dbReference type="OrthoDB" id="7172915at2"/>
<evidence type="ECO:0000313" key="1">
    <source>
        <dbReference type="EMBL" id="PKU25190.1"/>
    </source>
</evidence>
<proteinExistence type="predicted"/>
<sequence>MDDLQKDPLTGTVIGAAFEVANTLGHGFLEGVYQKALFHELIFQGVHVEREVPFRVTYKGVNIGVYVADMIVENKLIVELKAVNADISVPQIVQCLNYLRASGLKKGLIVNFGRPRLNFRRVMV</sequence>
<dbReference type="AlphaFoldDB" id="A0A2N3PXQ1"/>
<dbReference type="Pfam" id="PF13366">
    <property type="entry name" value="PDDEXK_3"/>
    <property type="match status" value="1"/>
</dbReference>
<gene>
    <name evidence="1" type="ORF">CWS72_08330</name>
</gene>
<dbReference type="InterPro" id="IPR026350">
    <property type="entry name" value="GxxExxY"/>
</dbReference>
<keyword evidence="2" id="KW-1185">Reference proteome</keyword>
<dbReference type="NCBIfam" id="TIGR04256">
    <property type="entry name" value="GxxExxY"/>
    <property type="match status" value="1"/>
</dbReference>